<accession>A5B8J9</accession>
<evidence type="ECO:0000313" key="1">
    <source>
        <dbReference type="EMBL" id="CAN61106.1"/>
    </source>
</evidence>
<proteinExistence type="predicted"/>
<dbReference type="EMBL" id="AM450411">
    <property type="protein sequence ID" value="CAN61106.1"/>
    <property type="molecule type" value="Genomic_DNA"/>
</dbReference>
<organism evidence="1">
    <name type="scientific">Vitis vinifera</name>
    <name type="common">Grape</name>
    <dbReference type="NCBI Taxonomy" id="29760"/>
    <lineage>
        <taxon>Eukaryota</taxon>
        <taxon>Viridiplantae</taxon>
        <taxon>Streptophyta</taxon>
        <taxon>Embryophyta</taxon>
        <taxon>Tracheophyta</taxon>
        <taxon>Spermatophyta</taxon>
        <taxon>Magnoliopsida</taxon>
        <taxon>eudicotyledons</taxon>
        <taxon>Gunneridae</taxon>
        <taxon>Pentapetalae</taxon>
        <taxon>rosids</taxon>
        <taxon>Vitales</taxon>
        <taxon>Vitaceae</taxon>
        <taxon>Viteae</taxon>
        <taxon>Vitis</taxon>
    </lineage>
</organism>
<sequence length="213" mass="24830">MAATSSFQLRIAHRLKHWIVDFLRFEMESVGVLSSFRHKTDRLVTPFGSRMNKLVGDAQLSNDQLLTGDNESTSSETPKNTPLCQLVGIQSGVENVNVWKWRRGESLGWEHWWWCLCCFKILGFRWSLKIEVWLLCSNFKEKESGERNVWALVNWDNESFISVRGLKWSAPIGKQQFLLPKNEMNVFEDDFETWSLKGSPSRTREYMLDGHNP</sequence>
<dbReference type="AlphaFoldDB" id="A5B8J9"/>
<gene>
    <name evidence="1" type="ORF">VITISV_020145</name>
</gene>
<protein>
    <submittedName>
        <fullName evidence="1">Uncharacterized protein</fullName>
    </submittedName>
</protein>
<reference evidence="1" key="1">
    <citation type="journal article" date="2007" name="PLoS ONE">
        <title>The first genome sequence of an elite grapevine cultivar (Pinot noir Vitis vinifera L.): coping with a highly heterozygous genome.</title>
        <authorList>
            <person name="Velasco R."/>
            <person name="Zharkikh A."/>
            <person name="Troggio M."/>
            <person name="Cartwright D.A."/>
            <person name="Cestaro A."/>
            <person name="Pruss D."/>
            <person name="Pindo M."/>
            <person name="FitzGerald L.M."/>
            <person name="Vezzulli S."/>
            <person name="Reid J."/>
            <person name="Malacarne G."/>
            <person name="Iliev D."/>
            <person name="Coppola G."/>
            <person name="Wardell B."/>
            <person name="Micheletti D."/>
            <person name="Macalma T."/>
            <person name="Facci M."/>
            <person name="Mitchell J.T."/>
            <person name="Perazzolli M."/>
            <person name="Eldredge G."/>
            <person name="Gatto P."/>
            <person name="Oyzerski R."/>
            <person name="Moretto M."/>
            <person name="Gutin N."/>
            <person name="Stefanini M."/>
            <person name="Chen Y."/>
            <person name="Segala C."/>
            <person name="Davenport C."/>
            <person name="Dematte L."/>
            <person name="Mraz A."/>
            <person name="Battilana J."/>
            <person name="Stormo K."/>
            <person name="Costa F."/>
            <person name="Tao Q."/>
            <person name="Si-Ammour A."/>
            <person name="Harkins T."/>
            <person name="Lackey A."/>
            <person name="Perbost C."/>
            <person name="Taillon B."/>
            <person name="Stella A."/>
            <person name="Solovyev V."/>
            <person name="Fawcett J.A."/>
            <person name="Sterck L."/>
            <person name="Vandepoele K."/>
            <person name="Grando S.M."/>
            <person name="Toppo S."/>
            <person name="Moser C."/>
            <person name="Lanchbury J."/>
            <person name="Bogden R."/>
            <person name="Skolnick M."/>
            <person name="Sgaramella V."/>
            <person name="Bhatnagar S.K."/>
            <person name="Fontana P."/>
            <person name="Gutin A."/>
            <person name="Van de Peer Y."/>
            <person name="Salamini F."/>
            <person name="Viola R."/>
        </authorList>
    </citation>
    <scope>NUCLEOTIDE SEQUENCE</scope>
</reference>
<name>A5B8J9_VITVI</name>